<sequence length="229" mass="26316">MHYNEEANIYFHGSTVTDFWFGLTNLMPGGNWTWMDGTPVDFTDWDKGEQKNVSGNNCAALNLNNGIWKAHDCFKEKPFVCKVEKSHFEVTTTTTTTYPTYANCTYPFMYFEPTHSCYGYGNWAGPMNWTQSEQYCLGYGGHLTSIRSYEEEHFLIAIHYILYQPIWTGAISYDGGIKWEWSDGSTWDYNPWASSSPYMNTSACGELWAVGLVDHYCSEITRIVCKVKL</sequence>
<dbReference type="SUPFAM" id="SSF56436">
    <property type="entry name" value="C-type lectin-like"/>
    <property type="match status" value="2"/>
</dbReference>
<dbReference type="PROSITE" id="PS50041">
    <property type="entry name" value="C_TYPE_LECTIN_2"/>
    <property type="match status" value="2"/>
</dbReference>
<keyword evidence="2" id="KW-1185">Reference proteome</keyword>
<feature type="domain" description="C-type lectin" evidence="1">
    <location>
        <begin position="117"/>
        <end position="226"/>
    </location>
</feature>
<dbReference type="PANTHER" id="PTHR22803">
    <property type="entry name" value="MANNOSE, PHOSPHOLIPASE, LECTIN RECEPTOR RELATED"/>
    <property type="match status" value="1"/>
</dbReference>
<dbReference type="Proteomes" id="UP000887578">
    <property type="component" value="Unplaced"/>
</dbReference>
<dbReference type="InterPro" id="IPR050111">
    <property type="entry name" value="C-type_lectin/snaclec_domain"/>
</dbReference>
<organism evidence="2 3">
    <name type="scientific">Panagrolaimus davidi</name>
    <dbReference type="NCBI Taxonomy" id="227884"/>
    <lineage>
        <taxon>Eukaryota</taxon>
        <taxon>Metazoa</taxon>
        <taxon>Ecdysozoa</taxon>
        <taxon>Nematoda</taxon>
        <taxon>Chromadorea</taxon>
        <taxon>Rhabditida</taxon>
        <taxon>Tylenchina</taxon>
        <taxon>Panagrolaimomorpha</taxon>
        <taxon>Panagrolaimoidea</taxon>
        <taxon>Panagrolaimidae</taxon>
        <taxon>Panagrolaimus</taxon>
    </lineage>
</organism>
<dbReference type="InterPro" id="IPR016186">
    <property type="entry name" value="C-type_lectin-like/link_sf"/>
</dbReference>
<evidence type="ECO:0000313" key="2">
    <source>
        <dbReference type="Proteomes" id="UP000887578"/>
    </source>
</evidence>
<evidence type="ECO:0000313" key="3">
    <source>
        <dbReference type="WBParaSite" id="PDA_v2.g20745.t1"/>
    </source>
</evidence>
<dbReference type="WBParaSite" id="PDA_v2.g20745.t1">
    <property type="protein sequence ID" value="PDA_v2.g20745.t1"/>
    <property type="gene ID" value="PDA_v2.g20745"/>
</dbReference>
<name>A0A914PQ96_9BILA</name>
<dbReference type="Gene3D" id="3.10.100.10">
    <property type="entry name" value="Mannose-Binding Protein A, subunit A"/>
    <property type="match status" value="2"/>
</dbReference>
<feature type="domain" description="C-type lectin" evidence="1">
    <location>
        <begin position="17"/>
        <end position="82"/>
    </location>
</feature>
<accession>A0A914PQ96</accession>
<dbReference type="AlphaFoldDB" id="A0A914PQ96"/>
<reference evidence="3" key="1">
    <citation type="submission" date="2022-11" db="UniProtKB">
        <authorList>
            <consortium name="WormBaseParasite"/>
        </authorList>
    </citation>
    <scope>IDENTIFICATION</scope>
</reference>
<dbReference type="SMART" id="SM00034">
    <property type="entry name" value="CLECT"/>
    <property type="match status" value="2"/>
</dbReference>
<dbReference type="InterPro" id="IPR001304">
    <property type="entry name" value="C-type_lectin-like"/>
</dbReference>
<dbReference type="InterPro" id="IPR016187">
    <property type="entry name" value="CTDL_fold"/>
</dbReference>
<dbReference type="CDD" id="cd00037">
    <property type="entry name" value="CLECT"/>
    <property type="match status" value="2"/>
</dbReference>
<evidence type="ECO:0000259" key="1">
    <source>
        <dbReference type="PROSITE" id="PS50041"/>
    </source>
</evidence>
<proteinExistence type="predicted"/>
<dbReference type="Pfam" id="PF00059">
    <property type="entry name" value="Lectin_C"/>
    <property type="match status" value="2"/>
</dbReference>
<protein>
    <submittedName>
        <fullName evidence="3">C-type lectin domain-containing protein</fullName>
    </submittedName>
</protein>